<dbReference type="InterPro" id="IPR007383">
    <property type="entry name" value="DUF445"/>
</dbReference>
<dbReference type="EMBL" id="JBHHMI010000021">
    <property type="protein sequence ID" value="MFB5268895.1"/>
    <property type="molecule type" value="Genomic_DNA"/>
</dbReference>
<dbReference type="Pfam" id="PF04286">
    <property type="entry name" value="DUF445"/>
    <property type="match status" value="1"/>
</dbReference>
<accession>A0ABV5AXF4</accession>
<comment type="caution">
    <text evidence="1">The sequence shown here is derived from an EMBL/GenBank/DDBJ whole genome shotgun (WGS) entry which is preliminary data.</text>
</comment>
<proteinExistence type="predicted"/>
<keyword evidence="2" id="KW-1185">Reference proteome</keyword>
<evidence type="ECO:0000313" key="1">
    <source>
        <dbReference type="EMBL" id="MFB5268895.1"/>
    </source>
</evidence>
<name>A0ABV5AXF4_9BACL</name>
<dbReference type="PANTHER" id="PTHR38442:SF1">
    <property type="entry name" value="INNER MEMBRANE PROTEIN"/>
    <property type="match status" value="1"/>
</dbReference>
<reference evidence="1 2" key="1">
    <citation type="submission" date="2024-09" db="EMBL/GenBank/DDBJ databases">
        <title>Paenibacillus zeirhizospherea sp. nov., isolated from surface of the maize (Zea mays) roots in a horticulture field, Hungary.</title>
        <authorList>
            <person name="Marton D."/>
            <person name="Farkas M."/>
            <person name="Bedics A."/>
            <person name="Toth E."/>
            <person name="Tancsics A."/>
            <person name="Boka K."/>
            <person name="Maroti G."/>
            <person name="Kriszt B."/>
            <person name="Cserhati M."/>
        </authorList>
    </citation>
    <scope>NUCLEOTIDE SEQUENCE [LARGE SCALE GENOMIC DNA]</scope>
    <source>
        <strain evidence="1 2">KCTC 33519</strain>
    </source>
</reference>
<evidence type="ECO:0000313" key="2">
    <source>
        <dbReference type="Proteomes" id="UP001580346"/>
    </source>
</evidence>
<dbReference type="RefSeq" id="WP_375357191.1">
    <property type="nucleotide sequence ID" value="NZ_JBHHMI010000021.1"/>
</dbReference>
<protein>
    <submittedName>
        <fullName evidence="1">DUF445 domain-containing protein</fullName>
    </submittedName>
</protein>
<dbReference type="PANTHER" id="PTHR38442">
    <property type="entry name" value="INNER MEMBRANE PROTEIN-RELATED"/>
    <property type="match status" value="1"/>
</dbReference>
<dbReference type="Proteomes" id="UP001580346">
    <property type="component" value="Unassembled WGS sequence"/>
</dbReference>
<gene>
    <name evidence="1" type="ORF">ACE41H_19210</name>
</gene>
<sequence>MAKPKQKRQTKKAATWSLVIMGAGFAASLPFQQYGAVRLLAGAFEAGMVGGLADWFAVTALFRHPLGIPIPHTALLPKNRGKLTDALVGTVENNLLNKESIAAKIKDIRLAEMLLGGAEQALASPKAVEAIDTLAKRLVSRLPLDSIAPVITEEIRRQMTSLDAGQLLESLANKTLEHAYDQKALDYALEQAESWLVKPESVMTLGTMGMQAISGLQLNGLMQFAVNAFLGYLNEERMGEMIRQFLLARIDELQMEHHPRRSALLTGLQGQIEKLASDSAVHTRLNDWKNEQAASWKGEEMVLGKLEELRSRLLAYMEDGAYVQAHIFPLCARLLEDLRKDEELLDRLNEQIISAITSLVEKNHGRIGDLVRENVEKMDNATLIALMEDKLGQDLQWIRINGALTGFLIGIVLTGIRMLVESPIW</sequence>
<organism evidence="1 2">
    <name type="scientific">Paenibacillus enshidis</name>
    <dbReference type="NCBI Taxonomy" id="1458439"/>
    <lineage>
        <taxon>Bacteria</taxon>
        <taxon>Bacillati</taxon>
        <taxon>Bacillota</taxon>
        <taxon>Bacilli</taxon>
        <taxon>Bacillales</taxon>
        <taxon>Paenibacillaceae</taxon>
        <taxon>Paenibacillus</taxon>
    </lineage>
</organism>